<dbReference type="GO" id="GO:0004364">
    <property type="term" value="F:glutathione transferase activity"/>
    <property type="evidence" value="ECO:0007669"/>
    <property type="project" value="TreeGrafter"/>
</dbReference>
<dbReference type="Pfam" id="PF13410">
    <property type="entry name" value="GST_C_2"/>
    <property type="match status" value="1"/>
</dbReference>
<dbReference type="InterPro" id="IPR036249">
    <property type="entry name" value="Thioredoxin-like_sf"/>
</dbReference>
<gene>
    <name evidence="2" type="ORF">N825_07845</name>
</gene>
<dbReference type="GO" id="GO:0006559">
    <property type="term" value="P:L-phenylalanine catabolic process"/>
    <property type="evidence" value="ECO:0007669"/>
    <property type="project" value="TreeGrafter"/>
</dbReference>
<dbReference type="STRING" id="1385369.N825_07845"/>
<dbReference type="OrthoDB" id="9799538at2"/>
<dbReference type="Gene3D" id="3.40.30.10">
    <property type="entry name" value="Glutaredoxin"/>
    <property type="match status" value="1"/>
</dbReference>
<comment type="caution">
    <text evidence="2">The sequence shown here is derived from an EMBL/GenBank/DDBJ whole genome shotgun (WGS) entry which is preliminary data.</text>
</comment>
<evidence type="ECO:0000259" key="1">
    <source>
        <dbReference type="PROSITE" id="PS50404"/>
    </source>
</evidence>
<keyword evidence="3" id="KW-1185">Reference proteome</keyword>
<accession>W9H358</accession>
<sequence length="219" mass="24262">MTEATLVISSKNYSSWSLRGWLLARMSGLKFQERVISLDNSSARAEILLLSPSILVPCLIHDGHSVWDTLAIGEYLNEIKPAGRGLLPEDSSARSHSRSICGEMHSGFTGLRSALPMNIKRHYTGFKVWAGALADIERVTDIWRDCQSKYGGPYLFGATPTMADAMYAPVATRFHTYDVKLDKVCADYCATILALPDMAEWIEAAKSEPDELPELDAEF</sequence>
<dbReference type="SUPFAM" id="SSF47616">
    <property type="entry name" value="GST C-terminal domain-like"/>
    <property type="match status" value="1"/>
</dbReference>
<dbReference type="GO" id="GO:0016034">
    <property type="term" value="F:maleylacetoacetate isomerase activity"/>
    <property type="evidence" value="ECO:0007669"/>
    <property type="project" value="TreeGrafter"/>
</dbReference>
<dbReference type="Pfam" id="PF13409">
    <property type="entry name" value="GST_N_2"/>
    <property type="match status" value="1"/>
</dbReference>
<dbReference type="InterPro" id="IPR004045">
    <property type="entry name" value="Glutathione_S-Trfase_N"/>
</dbReference>
<reference evidence="2 3" key="1">
    <citation type="submission" date="2013-08" db="EMBL/GenBank/DDBJ databases">
        <title>The genome sequence of Skermanella stibiiresistens.</title>
        <authorList>
            <person name="Zhu W."/>
            <person name="Wang G."/>
        </authorList>
    </citation>
    <scope>NUCLEOTIDE SEQUENCE [LARGE SCALE GENOMIC DNA]</scope>
    <source>
        <strain evidence="2 3">SB22</strain>
    </source>
</reference>
<dbReference type="SUPFAM" id="SSF52833">
    <property type="entry name" value="Thioredoxin-like"/>
    <property type="match status" value="1"/>
</dbReference>
<name>W9H358_9PROT</name>
<dbReference type="PANTHER" id="PTHR42673">
    <property type="entry name" value="MALEYLACETOACETATE ISOMERASE"/>
    <property type="match status" value="1"/>
</dbReference>
<dbReference type="EMBL" id="AVFL01000013">
    <property type="protein sequence ID" value="EWY39231.1"/>
    <property type="molecule type" value="Genomic_DNA"/>
</dbReference>
<proteinExistence type="predicted"/>
<dbReference type="PROSITE" id="PS50404">
    <property type="entry name" value="GST_NTER"/>
    <property type="match status" value="1"/>
</dbReference>
<dbReference type="GO" id="GO:0006749">
    <property type="term" value="P:glutathione metabolic process"/>
    <property type="evidence" value="ECO:0007669"/>
    <property type="project" value="TreeGrafter"/>
</dbReference>
<organism evidence="2 3">
    <name type="scientific">Skermanella stibiiresistens SB22</name>
    <dbReference type="NCBI Taxonomy" id="1385369"/>
    <lineage>
        <taxon>Bacteria</taxon>
        <taxon>Pseudomonadati</taxon>
        <taxon>Pseudomonadota</taxon>
        <taxon>Alphaproteobacteria</taxon>
        <taxon>Rhodospirillales</taxon>
        <taxon>Azospirillaceae</taxon>
        <taxon>Skermanella</taxon>
    </lineage>
</organism>
<dbReference type="Gene3D" id="1.20.1050.10">
    <property type="match status" value="1"/>
</dbReference>
<dbReference type="RefSeq" id="WP_037455094.1">
    <property type="nucleotide sequence ID" value="NZ_AVFL01000013.1"/>
</dbReference>
<dbReference type="AlphaFoldDB" id="W9H358"/>
<protein>
    <submittedName>
        <fullName evidence="2">Glutathione S-transferase</fullName>
    </submittedName>
</protein>
<dbReference type="CDD" id="cd03194">
    <property type="entry name" value="GST_C_3"/>
    <property type="match status" value="1"/>
</dbReference>
<keyword evidence="2" id="KW-0808">Transferase</keyword>
<dbReference type="InterPro" id="IPR036282">
    <property type="entry name" value="Glutathione-S-Trfase_C_sf"/>
</dbReference>
<evidence type="ECO:0000313" key="2">
    <source>
        <dbReference type="EMBL" id="EWY39231.1"/>
    </source>
</evidence>
<dbReference type="CDD" id="cd03043">
    <property type="entry name" value="GST_N_1"/>
    <property type="match status" value="1"/>
</dbReference>
<evidence type="ECO:0000313" key="3">
    <source>
        <dbReference type="Proteomes" id="UP000019486"/>
    </source>
</evidence>
<dbReference type="Proteomes" id="UP000019486">
    <property type="component" value="Unassembled WGS sequence"/>
</dbReference>
<dbReference type="PATRIC" id="fig|1385369.3.peg.3756"/>
<feature type="domain" description="GST N-terminal" evidence="1">
    <location>
        <begin position="4"/>
        <end position="84"/>
    </location>
</feature>
<dbReference type="PANTHER" id="PTHR42673:SF4">
    <property type="entry name" value="MALEYLACETOACETATE ISOMERASE"/>
    <property type="match status" value="1"/>
</dbReference>